<comment type="similarity">
    <text evidence="7 14">Belongs to the CobU/CobP family.</text>
</comment>
<dbReference type="PANTHER" id="PTHR34848:SF1">
    <property type="entry name" value="BIFUNCTIONAL ADENOSYLCOBALAMIN BIOSYNTHESIS PROTEIN COBU"/>
    <property type="match status" value="1"/>
</dbReference>
<comment type="pathway">
    <text evidence="5 14">Cofactor biosynthesis; adenosylcobalamin biosynthesis; adenosylcobalamin from cob(II)yrinate a,c-diamide: step 6/7.</text>
</comment>
<keyword evidence="15" id="KW-0548">Nucleotidyltransferase</keyword>
<keyword evidence="13 14" id="KW-0342">GTP-binding</keyword>
<dbReference type="PANTHER" id="PTHR34848">
    <property type="match status" value="1"/>
</dbReference>
<organism evidence="15 16">
    <name type="scientific">Spongiibacter thalassae</name>
    <dbReference type="NCBI Taxonomy" id="2721624"/>
    <lineage>
        <taxon>Bacteria</taxon>
        <taxon>Pseudomonadati</taxon>
        <taxon>Pseudomonadota</taxon>
        <taxon>Gammaproteobacteria</taxon>
        <taxon>Cellvibrionales</taxon>
        <taxon>Spongiibacteraceae</taxon>
        <taxon>Spongiibacter</taxon>
    </lineage>
</organism>
<dbReference type="GO" id="GO:0008820">
    <property type="term" value="F:cobinamide phosphate guanylyltransferase activity"/>
    <property type="evidence" value="ECO:0007669"/>
    <property type="project" value="UniProtKB-EC"/>
</dbReference>
<evidence type="ECO:0000256" key="9">
    <source>
        <dbReference type="ARBA" id="ARBA00022679"/>
    </source>
</evidence>
<keyword evidence="16" id="KW-1185">Reference proteome</keyword>
<evidence type="ECO:0000256" key="11">
    <source>
        <dbReference type="ARBA" id="ARBA00022777"/>
    </source>
</evidence>
<evidence type="ECO:0000256" key="5">
    <source>
        <dbReference type="ARBA" id="ARBA00004692"/>
    </source>
</evidence>
<dbReference type="SUPFAM" id="SSF52540">
    <property type="entry name" value="P-loop containing nucleoside triphosphate hydrolases"/>
    <property type="match status" value="1"/>
</dbReference>
<gene>
    <name evidence="15" type="primary">cobU</name>
    <name evidence="15" type="ORF">HCU74_15725</name>
</gene>
<dbReference type="InterPro" id="IPR003203">
    <property type="entry name" value="CobU/CobP"/>
</dbReference>
<accession>A0ABX1GKC7</accession>
<proteinExistence type="inferred from homology"/>
<dbReference type="EC" id="2.7.1.156" evidence="14"/>
<comment type="catalytic activity">
    <reaction evidence="1 14">
        <text>adenosylcob(III)inamide + ATP = adenosylcob(III)inamide phosphate + ADP + H(+)</text>
        <dbReference type="Rhea" id="RHEA:15769"/>
        <dbReference type="ChEBI" id="CHEBI:2480"/>
        <dbReference type="ChEBI" id="CHEBI:15378"/>
        <dbReference type="ChEBI" id="CHEBI:30616"/>
        <dbReference type="ChEBI" id="CHEBI:58502"/>
        <dbReference type="ChEBI" id="CHEBI:456216"/>
        <dbReference type="EC" id="2.7.1.156"/>
    </reaction>
</comment>
<sequence length="175" mass="18893">MLELYLGGARSGKSRLAEARARASGLELVYIATATAGDTEMAARIAAHQSDRAGCGWLTVEAPEALAAAIREHASAQRCILVDCLTLWLSNWLIKEDAQQWQRIKDELLALLEGIPGRVILVSNEVGQGVVPMGALSRQFVDESGRLHQDIAQLADRVVLVTAGLEQILKGHNSE</sequence>
<evidence type="ECO:0000256" key="14">
    <source>
        <dbReference type="PIRNR" id="PIRNR006135"/>
    </source>
</evidence>
<dbReference type="GO" id="GO:0043752">
    <property type="term" value="F:adenosylcobinamide kinase activity"/>
    <property type="evidence" value="ECO:0007669"/>
    <property type="project" value="UniProtKB-EC"/>
</dbReference>
<evidence type="ECO:0000256" key="8">
    <source>
        <dbReference type="ARBA" id="ARBA00022573"/>
    </source>
</evidence>
<evidence type="ECO:0000256" key="12">
    <source>
        <dbReference type="ARBA" id="ARBA00022840"/>
    </source>
</evidence>
<name>A0ABX1GKC7_9GAMM</name>
<evidence type="ECO:0000313" key="16">
    <source>
        <dbReference type="Proteomes" id="UP000765845"/>
    </source>
</evidence>
<evidence type="ECO:0000256" key="13">
    <source>
        <dbReference type="ARBA" id="ARBA00023134"/>
    </source>
</evidence>
<dbReference type="EMBL" id="JAAWWK010000006">
    <property type="protein sequence ID" value="NKI18858.1"/>
    <property type="molecule type" value="Genomic_DNA"/>
</dbReference>
<evidence type="ECO:0000256" key="4">
    <source>
        <dbReference type="ARBA" id="ARBA00003889"/>
    </source>
</evidence>
<reference evidence="15 16" key="1">
    <citation type="submission" date="2020-04" db="EMBL/GenBank/DDBJ databases">
        <authorList>
            <person name="Yoon J."/>
        </authorList>
    </citation>
    <scope>NUCLEOTIDE SEQUENCE [LARGE SCALE GENOMIC DNA]</scope>
    <source>
        <strain evidence="15 16">KMU-166</strain>
    </source>
</reference>
<comment type="catalytic activity">
    <reaction evidence="2 14">
        <text>adenosylcob(III)inamide phosphate + GTP + H(+) = adenosylcob(III)inamide-GDP + diphosphate</text>
        <dbReference type="Rhea" id="RHEA:22712"/>
        <dbReference type="ChEBI" id="CHEBI:15378"/>
        <dbReference type="ChEBI" id="CHEBI:33019"/>
        <dbReference type="ChEBI" id="CHEBI:37565"/>
        <dbReference type="ChEBI" id="CHEBI:58502"/>
        <dbReference type="ChEBI" id="CHEBI:60487"/>
        <dbReference type="EC" id="2.7.7.62"/>
    </reaction>
</comment>
<comment type="catalytic activity">
    <reaction evidence="3">
        <text>adenosylcob(III)inamide + GTP = adenosylcob(III)inamide phosphate + GDP + H(+)</text>
        <dbReference type="Rhea" id="RHEA:15765"/>
        <dbReference type="ChEBI" id="CHEBI:2480"/>
        <dbReference type="ChEBI" id="CHEBI:15378"/>
        <dbReference type="ChEBI" id="CHEBI:37565"/>
        <dbReference type="ChEBI" id="CHEBI:58189"/>
        <dbReference type="ChEBI" id="CHEBI:58502"/>
        <dbReference type="EC" id="2.7.1.156"/>
    </reaction>
</comment>
<dbReference type="Pfam" id="PF02283">
    <property type="entry name" value="CobU"/>
    <property type="match status" value="1"/>
</dbReference>
<keyword evidence="8 14" id="KW-0169">Cobalamin biosynthesis</keyword>
<comment type="caution">
    <text evidence="15">The sequence shown here is derived from an EMBL/GenBank/DDBJ whole genome shotgun (WGS) entry which is preliminary data.</text>
</comment>
<comment type="pathway">
    <text evidence="6 14">Cofactor biosynthesis; adenosylcobalamin biosynthesis; adenosylcobalamin from cob(II)yrinate a,c-diamide: step 5/7.</text>
</comment>
<keyword evidence="12 14" id="KW-0067">ATP-binding</keyword>
<dbReference type="PIRSF" id="PIRSF006135">
    <property type="entry name" value="CobU"/>
    <property type="match status" value="1"/>
</dbReference>
<keyword evidence="11 14" id="KW-0418">Kinase</keyword>
<dbReference type="CDD" id="cd00544">
    <property type="entry name" value="CobU"/>
    <property type="match status" value="1"/>
</dbReference>
<comment type="function">
    <text evidence="4 14">Catalyzes ATP-dependent phosphorylation of adenosylcobinamide and addition of GMP to adenosylcobinamide phosphate.</text>
</comment>
<protein>
    <recommendedName>
        <fullName evidence="14">Bifunctional adenosylcobalamin biosynthesis protein</fullName>
        <ecNumber evidence="14">2.7.1.156</ecNumber>
        <ecNumber evidence="14">2.7.7.62</ecNumber>
    </recommendedName>
</protein>
<evidence type="ECO:0000256" key="7">
    <source>
        <dbReference type="ARBA" id="ARBA00007490"/>
    </source>
</evidence>
<keyword evidence="10 14" id="KW-0547">Nucleotide-binding</keyword>
<dbReference type="NCBIfam" id="NF004469">
    <property type="entry name" value="PRK05800.1"/>
    <property type="match status" value="1"/>
</dbReference>
<evidence type="ECO:0000313" key="15">
    <source>
        <dbReference type="EMBL" id="NKI18858.1"/>
    </source>
</evidence>
<dbReference type="Gene3D" id="3.40.50.300">
    <property type="entry name" value="P-loop containing nucleotide triphosphate hydrolases"/>
    <property type="match status" value="1"/>
</dbReference>
<dbReference type="RefSeq" id="WP_168451378.1">
    <property type="nucleotide sequence ID" value="NZ_JAAWWK010000006.1"/>
</dbReference>
<dbReference type="Proteomes" id="UP000765845">
    <property type="component" value="Unassembled WGS sequence"/>
</dbReference>
<dbReference type="EC" id="2.7.7.62" evidence="14"/>
<evidence type="ECO:0000256" key="1">
    <source>
        <dbReference type="ARBA" id="ARBA00000312"/>
    </source>
</evidence>
<evidence type="ECO:0000256" key="3">
    <source>
        <dbReference type="ARBA" id="ARBA00001522"/>
    </source>
</evidence>
<evidence type="ECO:0000256" key="2">
    <source>
        <dbReference type="ARBA" id="ARBA00000711"/>
    </source>
</evidence>
<keyword evidence="9 14" id="KW-0808">Transferase</keyword>
<evidence type="ECO:0000256" key="6">
    <source>
        <dbReference type="ARBA" id="ARBA00005159"/>
    </source>
</evidence>
<evidence type="ECO:0000256" key="10">
    <source>
        <dbReference type="ARBA" id="ARBA00022741"/>
    </source>
</evidence>
<dbReference type="InterPro" id="IPR027417">
    <property type="entry name" value="P-loop_NTPase"/>
</dbReference>